<proteinExistence type="predicted"/>
<dbReference type="AlphaFoldDB" id="G8LWJ8"/>
<accession>G8LWJ8</accession>
<keyword evidence="1" id="KW-0472">Membrane</keyword>
<dbReference type="EMBL" id="CP003065">
    <property type="protein sequence ID" value="AEV68666.1"/>
    <property type="molecule type" value="Genomic_DNA"/>
</dbReference>
<dbReference type="Proteomes" id="UP000005435">
    <property type="component" value="Chromosome"/>
</dbReference>
<keyword evidence="1" id="KW-1133">Transmembrane helix</keyword>
<sequence>MDKLKKLVEYLRKLLKNDKNNKVGENLIILIIIGIIIIIAGSTLFDGEGKKDKNIASNKAENNIDEKAEEVSVIGVNDEKTDLQKSIEEILSQINGVGKVDVLVTYSSGREIVPYSDVKKSDEITEEKDSTGGTRKINQSSYESQIAYEDSGSGVKKPIILKELLPEVKGVVVVAEGADDPLVKESLINAVKVLLDVPVHKIQVFERKGG</sequence>
<gene>
    <name evidence="2" type="ordered locus">Clocl_2069</name>
</gene>
<reference evidence="3" key="1">
    <citation type="submission" date="2011-12" db="EMBL/GenBank/DDBJ databases">
        <title>Complete sequence of Clostridium clariflavum DSM 19732.</title>
        <authorList>
            <consortium name="US DOE Joint Genome Institute"/>
            <person name="Lucas S."/>
            <person name="Han J."/>
            <person name="Lapidus A."/>
            <person name="Cheng J.-F."/>
            <person name="Goodwin L."/>
            <person name="Pitluck S."/>
            <person name="Peters L."/>
            <person name="Teshima H."/>
            <person name="Detter J.C."/>
            <person name="Han C."/>
            <person name="Tapia R."/>
            <person name="Land M."/>
            <person name="Hauser L."/>
            <person name="Kyrpides N."/>
            <person name="Ivanova N."/>
            <person name="Pagani I."/>
            <person name="Kitzmiller T."/>
            <person name="Lynd L."/>
            <person name="Izquierdo J."/>
            <person name="Woyke T."/>
        </authorList>
    </citation>
    <scope>NUCLEOTIDE SEQUENCE [LARGE SCALE GENOMIC DNA]</scope>
    <source>
        <strain evidence="3">DSM 19732 / NBRC 101661 / EBR45</strain>
    </source>
</reference>
<evidence type="ECO:0008006" key="4">
    <source>
        <dbReference type="Google" id="ProtNLM"/>
    </source>
</evidence>
<organism evidence="2 3">
    <name type="scientific">Acetivibrio clariflavus (strain DSM 19732 / NBRC 101661 / EBR45)</name>
    <name type="common">Clostridium clariflavum</name>
    <dbReference type="NCBI Taxonomy" id="720554"/>
    <lineage>
        <taxon>Bacteria</taxon>
        <taxon>Bacillati</taxon>
        <taxon>Bacillota</taxon>
        <taxon>Clostridia</taxon>
        <taxon>Eubacteriales</taxon>
        <taxon>Oscillospiraceae</taxon>
        <taxon>Acetivibrio</taxon>
    </lineage>
</organism>
<dbReference type="HOGENOM" id="CLU_071454_2_0_9"/>
<protein>
    <recommendedName>
        <fullName evidence="4">Stage III sporulation protein AG</fullName>
    </recommendedName>
</protein>
<dbReference type="STRING" id="720554.Clocl_2069"/>
<reference evidence="2 3" key="2">
    <citation type="journal article" date="2012" name="Stand. Genomic Sci.">
        <title>Complete Genome Sequence of Clostridium clariflavum DSM 19732.</title>
        <authorList>
            <person name="Izquierdo J.A."/>
            <person name="Goodwin L."/>
            <person name="Davenport K.W."/>
            <person name="Teshima H."/>
            <person name="Bruce D."/>
            <person name="Detter C."/>
            <person name="Tapia R."/>
            <person name="Han S."/>
            <person name="Land M."/>
            <person name="Hauser L."/>
            <person name="Jeffries C.D."/>
            <person name="Han J."/>
            <person name="Pitluck S."/>
            <person name="Nolan M."/>
            <person name="Chen A."/>
            <person name="Huntemann M."/>
            <person name="Mavromatis K."/>
            <person name="Mikhailova N."/>
            <person name="Liolios K."/>
            <person name="Woyke T."/>
            <person name="Lynd L.R."/>
        </authorList>
    </citation>
    <scope>NUCLEOTIDE SEQUENCE [LARGE SCALE GENOMIC DNA]</scope>
    <source>
        <strain evidence="3">DSM 19732 / NBRC 101661 / EBR45</strain>
    </source>
</reference>
<keyword evidence="1" id="KW-0812">Transmembrane</keyword>
<dbReference type="OrthoDB" id="1634070at2"/>
<dbReference type="RefSeq" id="WP_014255246.1">
    <property type="nucleotide sequence ID" value="NC_016627.1"/>
</dbReference>
<feature type="transmembrane region" description="Helical" evidence="1">
    <location>
        <begin position="27"/>
        <end position="45"/>
    </location>
</feature>
<keyword evidence="3" id="KW-1185">Reference proteome</keyword>
<evidence type="ECO:0000256" key="1">
    <source>
        <dbReference type="SAM" id="Phobius"/>
    </source>
</evidence>
<name>G8LWJ8_ACECE</name>
<dbReference type="eggNOG" id="ENOG50330Z5">
    <property type="taxonomic scope" value="Bacteria"/>
</dbReference>
<evidence type="ECO:0000313" key="2">
    <source>
        <dbReference type="EMBL" id="AEV68666.1"/>
    </source>
</evidence>
<evidence type="ECO:0000313" key="3">
    <source>
        <dbReference type="Proteomes" id="UP000005435"/>
    </source>
</evidence>
<dbReference type="KEGG" id="ccl:Clocl_2069"/>